<reference evidence="1" key="1">
    <citation type="submission" date="2020-07" db="EMBL/GenBank/DDBJ databases">
        <authorList>
            <person name="Lin J."/>
        </authorList>
    </citation>
    <scope>NUCLEOTIDE SEQUENCE</scope>
</reference>
<evidence type="ECO:0008006" key="2">
    <source>
        <dbReference type="Google" id="ProtNLM"/>
    </source>
</evidence>
<organism evidence="1">
    <name type="scientific">Ananas comosus var. bracteatus</name>
    <name type="common">red pineapple</name>
    <dbReference type="NCBI Taxonomy" id="296719"/>
    <lineage>
        <taxon>Eukaryota</taxon>
        <taxon>Viridiplantae</taxon>
        <taxon>Streptophyta</taxon>
        <taxon>Embryophyta</taxon>
        <taxon>Tracheophyta</taxon>
        <taxon>Spermatophyta</taxon>
        <taxon>Magnoliopsida</taxon>
        <taxon>Liliopsida</taxon>
        <taxon>Poales</taxon>
        <taxon>Bromeliaceae</taxon>
        <taxon>Bromelioideae</taxon>
        <taxon>Ananas</taxon>
    </lineage>
</organism>
<dbReference type="PANTHER" id="PTHR31048">
    <property type="entry name" value="OS03G0233200 PROTEIN"/>
    <property type="match status" value="1"/>
</dbReference>
<dbReference type="Gene3D" id="2.60.110.10">
    <property type="entry name" value="Thaumatin"/>
    <property type="match status" value="2"/>
</dbReference>
<dbReference type="InterPro" id="IPR017949">
    <property type="entry name" value="Thaumatin_CS"/>
</dbReference>
<dbReference type="Pfam" id="PF00314">
    <property type="entry name" value="Thaumatin"/>
    <property type="match status" value="2"/>
</dbReference>
<dbReference type="InterPro" id="IPR001938">
    <property type="entry name" value="Thaumatin"/>
</dbReference>
<protein>
    <recommendedName>
        <fullName evidence="2">Thaumatin-like protein 1b</fullName>
    </recommendedName>
</protein>
<dbReference type="SMART" id="SM00205">
    <property type="entry name" value="THN"/>
    <property type="match status" value="1"/>
</dbReference>
<dbReference type="FunFam" id="2.60.110.10:FF:000004">
    <property type="entry name" value="THAUMATIN-LIKE PROTEIN 1"/>
    <property type="match status" value="1"/>
</dbReference>
<dbReference type="PROSITE" id="PS00316">
    <property type="entry name" value="THAUMATIN_1"/>
    <property type="match status" value="1"/>
</dbReference>
<dbReference type="InterPro" id="IPR037176">
    <property type="entry name" value="Osmotin/thaumatin-like_sf"/>
</dbReference>
<evidence type="ECO:0000313" key="1">
    <source>
        <dbReference type="EMBL" id="CAD1820999.1"/>
    </source>
</evidence>
<dbReference type="SUPFAM" id="SSF49870">
    <property type="entry name" value="Osmotin, thaumatin-like protein"/>
    <property type="match status" value="2"/>
</dbReference>
<dbReference type="PROSITE" id="PS51367">
    <property type="entry name" value="THAUMATIN_2"/>
    <property type="match status" value="2"/>
</dbReference>
<sequence length="414" mass="43745">MMMTTTTTIGLGAEALGALPLHEGAEEGGVDARATAAQEHIFSCGTRPLPPITFVELNIGPSGKPYGDAYQVSVAAGFNVPVDVAPRYGPGCSNAACATDINAVCRRSYGWCTCRNTIKCKKQLHVHSLAAVSTNPDTPSPPADYSGFELPVQGTAFLHMPAGWSGLLWARTLCAIDGSGSFFCATADCRTGWLDCRAVPSAPVTLIEFSLGAAGGKNDAYDVSIAAGFNVPVSVDPPPGSPSCTPAACPMDVNAVCPPELQKVSGDGHVIACMSACQAFSNPADCCLGQYKDPSKCKPTKYGQMFKHACPMAMAYIYDNATRYCQGVLITWSHFESQNDESQKRISMLTTSPFSLLVEAVPRMAVVPQMAAVQQMAAPAMLRMVVPTQKAAPLLHQRYLATKSQQEALTGFEG</sequence>
<gene>
    <name evidence="1" type="ORF">CB5_LOCUS4210</name>
</gene>
<accession>A0A6V7NQV3</accession>
<dbReference type="AlphaFoldDB" id="A0A6V7NQV3"/>
<proteinExistence type="predicted"/>
<dbReference type="EMBL" id="LR862141">
    <property type="protein sequence ID" value="CAD1820999.1"/>
    <property type="molecule type" value="Genomic_DNA"/>
</dbReference>
<name>A0A6V7NQV3_ANACO</name>